<comment type="caution">
    <text evidence="1">The sequence shown here is derived from an EMBL/GenBank/DDBJ whole genome shotgun (WGS) entry which is preliminary data.</text>
</comment>
<dbReference type="RefSeq" id="WP_245083050.1">
    <property type="nucleotide sequence ID" value="NZ_BSOP01000069.1"/>
</dbReference>
<evidence type="ECO:0000313" key="1">
    <source>
        <dbReference type="EMBL" id="GLR55159.1"/>
    </source>
</evidence>
<accession>A0ABQ5ZTU2</accession>
<proteinExistence type="predicted"/>
<reference evidence="2" key="1">
    <citation type="journal article" date="2019" name="Int. J. Syst. Evol. Microbiol.">
        <title>The Global Catalogue of Microorganisms (GCM) 10K type strain sequencing project: providing services to taxonomists for standard genome sequencing and annotation.</title>
        <authorList>
            <consortium name="The Broad Institute Genomics Platform"/>
            <consortium name="The Broad Institute Genome Sequencing Center for Infectious Disease"/>
            <person name="Wu L."/>
            <person name="Ma J."/>
        </authorList>
    </citation>
    <scope>NUCLEOTIDE SEQUENCE [LARGE SCALE GENOMIC DNA]</scope>
    <source>
        <strain evidence="2">NBRC 102122</strain>
    </source>
</reference>
<evidence type="ECO:0000313" key="2">
    <source>
        <dbReference type="Proteomes" id="UP001156702"/>
    </source>
</evidence>
<organism evidence="1 2">
    <name type="scientific">Shinella yambaruensis</name>
    <dbReference type="NCBI Taxonomy" id="415996"/>
    <lineage>
        <taxon>Bacteria</taxon>
        <taxon>Pseudomonadati</taxon>
        <taxon>Pseudomonadota</taxon>
        <taxon>Alphaproteobacteria</taxon>
        <taxon>Hyphomicrobiales</taxon>
        <taxon>Rhizobiaceae</taxon>
        <taxon>Shinella</taxon>
    </lineage>
</organism>
<protein>
    <submittedName>
        <fullName evidence="1">Uncharacterized protein</fullName>
    </submittedName>
</protein>
<name>A0ABQ5ZTU2_9HYPH</name>
<dbReference type="EMBL" id="BSOP01000069">
    <property type="protein sequence ID" value="GLR55159.1"/>
    <property type="molecule type" value="Genomic_DNA"/>
</dbReference>
<gene>
    <name evidence="1" type="ORF">GCM10007923_63800</name>
</gene>
<keyword evidence="2" id="KW-1185">Reference proteome</keyword>
<dbReference type="Proteomes" id="UP001156702">
    <property type="component" value="Unassembled WGS sequence"/>
</dbReference>
<sequence length="56" mass="6145">MHPAPARKTEPLFRVEFIGGLSVVTKAPNSLKAEQKARRRHPGIVSKVRILTGARA</sequence>